<gene>
    <name evidence="2" type="ORF">S06H3_16428</name>
</gene>
<keyword evidence="1" id="KW-0472">Membrane</keyword>
<reference evidence="2" key="1">
    <citation type="journal article" date="2014" name="Front. Microbiol.">
        <title>High frequency of phylogenetically diverse reductive dehalogenase-homologous genes in deep subseafloor sedimentary metagenomes.</title>
        <authorList>
            <person name="Kawai M."/>
            <person name="Futagami T."/>
            <person name="Toyoda A."/>
            <person name="Takaki Y."/>
            <person name="Nishi S."/>
            <person name="Hori S."/>
            <person name="Arai W."/>
            <person name="Tsubouchi T."/>
            <person name="Morono Y."/>
            <person name="Uchiyama I."/>
            <person name="Ito T."/>
            <person name="Fujiyama A."/>
            <person name="Inagaki F."/>
            <person name="Takami H."/>
        </authorList>
    </citation>
    <scope>NUCLEOTIDE SEQUENCE</scope>
    <source>
        <strain evidence="2">Expedition CK06-06</strain>
    </source>
</reference>
<sequence length="51" mass="5681">LWGFWMQVLKCAGCAGVATGSILVYAYILIYYIKDRGFRGGGYLKAEGERD</sequence>
<feature type="transmembrane region" description="Helical" evidence="1">
    <location>
        <begin position="12"/>
        <end position="33"/>
    </location>
</feature>
<proteinExistence type="predicted"/>
<keyword evidence="1" id="KW-0812">Transmembrane</keyword>
<protein>
    <submittedName>
        <fullName evidence="2">Uncharacterized protein</fullName>
    </submittedName>
</protein>
<feature type="non-terminal residue" evidence="2">
    <location>
        <position position="1"/>
    </location>
</feature>
<name>X1MPK5_9ZZZZ</name>
<accession>X1MPK5</accession>
<dbReference type="AlphaFoldDB" id="X1MPK5"/>
<evidence type="ECO:0000256" key="1">
    <source>
        <dbReference type="SAM" id="Phobius"/>
    </source>
</evidence>
<keyword evidence="1" id="KW-1133">Transmembrane helix</keyword>
<dbReference type="EMBL" id="BARV01008128">
    <property type="protein sequence ID" value="GAI16610.1"/>
    <property type="molecule type" value="Genomic_DNA"/>
</dbReference>
<comment type="caution">
    <text evidence="2">The sequence shown here is derived from an EMBL/GenBank/DDBJ whole genome shotgun (WGS) entry which is preliminary data.</text>
</comment>
<organism evidence="2">
    <name type="scientific">marine sediment metagenome</name>
    <dbReference type="NCBI Taxonomy" id="412755"/>
    <lineage>
        <taxon>unclassified sequences</taxon>
        <taxon>metagenomes</taxon>
        <taxon>ecological metagenomes</taxon>
    </lineage>
</organism>
<evidence type="ECO:0000313" key="2">
    <source>
        <dbReference type="EMBL" id="GAI16610.1"/>
    </source>
</evidence>